<keyword evidence="7" id="KW-1185">Reference proteome</keyword>
<evidence type="ECO:0000259" key="5">
    <source>
        <dbReference type="Pfam" id="PF01420"/>
    </source>
</evidence>
<dbReference type="SUPFAM" id="SSF116734">
    <property type="entry name" value="DNA methylase specificity domain"/>
    <property type="match status" value="2"/>
</dbReference>
<organism evidence="6 7">
    <name type="scientific">Haloarcula amylolytica JCM 13557</name>
    <dbReference type="NCBI Taxonomy" id="1227452"/>
    <lineage>
        <taxon>Archaea</taxon>
        <taxon>Methanobacteriati</taxon>
        <taxon>Methanobacteriota</taxon>
        <taxon>Stenosarchaea group</taxon>
        <taxon>Halobacteria</taxon>
        <taxon>Halobacteriales</taxon>
        <taxon>Haloarculaceae</taxon>
        <taxon>Haloarcula</taxon>
    </lineage>
</organism>
<protein>
    <submittedName>
        <fullName evidence="6">Restriction modification system DNA specificity subunit</fullName>
    </submittedName>
</protein>
<dbReference type="InterPro" id="IPR052021">
    <property type="entry name" value="Type-I_RS_S_subunit"/>
</dbReference>
<dbReference type="GO" id="GO:0003677">
    <property type="term" value="F:DNA binding"/>
    <property type="evidence" value="ECO:0007669"/>
    <property type="project" value="UniProtKB-KW"/>
</dbReference>
<comment type="caution">
    <text evidence="6">The sequence shown here is derived from an EMBL/GenBank/DDBJ whole genome shotgun (WGS) entry which is preliminary data.</text>
</comment>
<dbReference type="PANTHER" id="PTHR30408">
    <property type="entry name" value="TYPE-1 RESTRICTION ENZYME ECOKI SPECIFICITY PROTEIN"/>
    <property type="match status" value="1"/>
</dbReference>
<gene>
    <name evidence="6" type="ORF">C442_20066</name>
</gene>
<dbReference type="PATRIC" id="fig|1227452.3.peg.3968"/>
<keyword evidence="3" id="KW-0238">DNA-binding</keyword>
<evidence type="ECO:0000256" key="4">
    <source>
        <dbReference type="SAM" id="MobiDB-lite"/>
    </source>
</evidence>
<dbReference type="CDD" id="cd17253">
    <property type="entry name" value="RMtype1_S_Eco933I-TRD2-CR2_like"/>
    <property type="match status" value="1"/>
</dbReference>
<dbReference type="Gene3D" id="3.90.220.20">
    <property type="entry name" value="DNA methylase specificity domains"/>
    <property type="match status" value="2"/>
</dbReference>
<name>M0K1H6_9EURY</name>
<sequence>MGGQANISEFTDDTENPEEQGTVRLKHLARINPTKSELSDHDSETDVSFVPLEDFGTDGEIKDTETRPLEEVYDGYTYFREGDIAIAKITPSFENGKGAICRGLENGIGFGTTELHVLRPREGVSTGFLWYILRSKPFMDEAETAMRGVAGQQRVPTEFVENYTIQYPGHSEGHRIQTYLSEKEGRIDSAIQSLRSLLERIDEYSSATITDFIQNGYSAHKEPVSGLEEWLQCVPQSWDIVKLKYLADVQTGVTKGGYRQEKETVSVPYLRVANVQDGHLDLSNVKNIELPPSEVDNYLLEPGDILMNEGGDFDKLGRGTVWNGEINPCIHQNHVFAVRPKDQEHSEWISKLTESKPYKHYFKVNSKQSTNLASISATDIKELPIILPPEDERVDILNRLNSKESVLSSISDNAESMIDSLEKKRQALITAAVTGQIDVSDVKNEAKASHK</sequence>
<evidence type="ECO:0000256" key="3">
    <source>
        <dbReference type="ARBA" id="ARBA00023125"/>
    </source>
</evidence>
<dbReference type="CDD" id="cd17260">
    <property type="entry name" value="RMtype1_S_EcoEI-TRD1-CR1_like"/>
    <property type="match status" value="1"/>
</dbReference>
<dbReference type="PANTHER" id="PTHR30408:SF12">
    <property type="entry name" value="TYPE I RESTRICTION ENZYME MJAVIII SPECIFICITY SUBUNIT"/>
    <property type="match status" value="1"/>
</dbReference>
<dbReference type="Pfam" id="PF01420">
    <property type="entry name" value="Methylase_S"/>
    <property type="match status" value="1"/>
</dbReference>
<reference evidence="6 7" key="1">
    <citation type="journal article" date="2014" name="PLoS Genet.">
        <title>Phylogenetically driven sequencing of extremely halophilic archaea reveals strategies for static and dynamic osmo-response.</title>
        <authorList>
            <person name="Becker E.A."/>
            <person name="Seitzer P.M."/>
            <person name="Tritt A."/>
            <person name="Larsen D."/>
            <person name="Krusor M."/>
            <person name="Yao A.I."/>
            <person name="Wu D."/>
            <person name="Madern D."/>
            <person name="Eisen J.A."/>
            <person name="Darling A.E."/>
            <person name="Facciotti M.T."/>
        </authorList>
    </citation>
    <scope>NUCLEOTIDE SEQUENCE [LARGE SCALE GENOMIC DNA]</scope>
    <source>
        <strain evidence="6 7">JCM 13557</strain>
    </source>
</reference>
<dbReference type="InterPro" id="IPR044946">
    <property type="entry name" value="Restrct_endonuc_typeI_TRD_sf"/>
</dbReference>
<feature type="domain" description="Type I restriction modification DNA specificity" evidence="5">
    <location>
        <begin position="235"/>
        <end position="401"/>
    </location>
</feature>
<dbReference type="Proteomes" id="UP000011623">
    <property type="component" value="Unassembled WGS sequence"/>
</dbReference>
<dbReference type="AlphaFoldDB" id="M0K1H6"/>
<dbReference type="RefSeq" id="WP_008313587.1">
    <property type="nucleotide sequence ID" value="NZ_AOLW01000063.1"/>
</dbReference>
<comment type="similarity">
    <text evidence="1">Belongs to the type-I restriction system S methylase family.</text>
</comment>
<proteinExistence type="inferred from homology"/>
<dbReference type="GO" id="GO:0009307">
    <property type="term" value="P:DNA restriction-modification system"/>
    <property type="evidence" value="ECO:0007669"/>
    <property type="project" value="UniProtKB-KW"/>
</dbReference>
<keyword evidence="2" id="KW-0680">Restriction system</keyword>
<evidence type="ECO:0000256" key="1">
    <source>
        <dbReference type="ARBA" id="ARBA00010923"/>
    </source>
</evidence>
<feature type="region of interest" description="Disordered" evidence="4">
    <location>
        <begin position="1"/>
        <end position="46"/>
    </location>
</feature>
<evidence type="ECO:0000313" key="7">
    <source>
        <dbReference type="Proteomes" id="UP000011623"/>
    </source>
</evidence>
<evidence type="ECO:0000256" key="2">
    <source>
        <dbReference type="ARBA" id="ARBA00022747"/>
    </source>
</evidence>
<dbReference type="EMBL" id="AOLW01000063">
    <property type="protein sequence ID" value="EMA14633.1"/>
    <property type="molecule type" value="Genomic_DNA"/>
</dbReference>
<dbReference type="InterPro" id="IPR000055">
    <property type="entry name" value="Restrct_endonuc_typeI_TRD"/>
</dbReference>
<accession>M0K1H6</accession>
<evidence type="ECO:0000313" key="6">
    <source>
        <dbReference type="EMBL" id="EMA14633.1"/>
    </source>
</evidence>